<dbReference type="EMBL" id="CAJRAU010000003">
    <property type="protein sequence ID" value="CAG5069429.1"/>
    <property type="molecule type" value="Genomic_DNA"/>
</dbReference>
<reference evidence="1 2" key="1">
    <citation type="submission" date="2021-04" db="EMBL/GenBank/DDBJ databases">
        <authorList>
            <person name="Rodrigo-Torres L."/>
            <person name="Arahal R. D."/>
            <person name="Lucena T."/>
        </authorList>
    </citation>
    <scope>NUCLEOTIDE SEQUENCE [LARGE SCALE GENOMIC DNA]</scope>
    <source>
        <strain evidence="1 2">CECT 9623</strain>
    </source>
</reference>
<organism evidence="1 2">
    <name type="scientific">Dyadobacter linearis</name>
    <dbReference type="NCBI Taxonomy" id="2823330"/>
    <lineage>
        <taxon>Bacteria</taxon>
        <taxon>Pseudomonadati</taxon>
        <taxon>Bacteroidota</taxon>
        <taxon>Cytophagia</taxon>
        <taxon>Cytophagales</taxon>
        <taxon>Spirosomataceae</taxon>
        <taxon>Dyadobacter</taxon>
    </lineage>
</organism>
<dbReference type="Proteomes" id="UP000679725">
    <property type="component" value="Unassembled WGS sequence"/>
</dbReference>
<dbReference type="RefSeq" id="WP_215233547.1">
    <property type="nucleotide sequence ID" value="NZ_CAJRAU010000003.1"/>
</dbReference>
<keyword evidence="2" id="KW-1185">Reference proteome</keyword>
<evidence type="ECO:0000313" key="2">
    <source>
        <dbReference type="Proteomes" id="UP000679725"/>
    </source>
</evidence>
<evidence type="ECO:0008006" key="3">
    <source>
        <dbReference type="Google" id="ProtNLM"/>
    </source>
</evidence>
<accession>A0ABM8UPJ3</accession>
<evidence type="ECO:0000313" key="1">
    <source>
        <dbReference type="EMBL" id="CAG5069429.1"/>
    </source>
</evidence>
<gene>
    <name evidence="1" type="ORF">DYBT9623_02165</name>
</gene>
<comment type="caution">
    <text evidence="1">The sequence shown here is derived from an EMBL/GenBank/DDBJ whole genome shotgun (WGS) entry which is preliminary data.</text>
</comment>
<protein>
    <recommendedName>
        <fullName evidence="3">AlgX/AlgJ SGNH hydrolase-like domain-containing protein</fullName>
    </recommendedName>
</protein>
<proteinExistence type="predicted"/>
<sequence length="341" mass="39560">MKLLKYVVLVVGCLIWAVGQSQYLLTKVGEWHLIKDGYQYGDLYRLANLSKFKDQKDTCRGYTPPARPPHSKKVHLYIIGDSFSEKERVGPKDFVADKYTRVHWADYLHIKLDTTETNILLIESVERHFRQKMVAPIQVLIPDTATFISVVDPPGYMTQLDNAFNGTFTRDRLDAFLFQNDFFLTFKEWKADLQYKLFRRVNESVTLVNDDQDMVFYMDTDTSGITSSFTPAEDSEIDSIVRHLNTSAQFADSLGFEHVFLSIIPNKVSVLQPEYGVYNRLIERIYKHPELKMPTIDVLADFRQMGRHSYLKGDSHWTCEGQFLWLNKVNTEINRMVATTP</sequence>
<name>A0ABM8UPJ3_9BACT</name>